<protein>
    <submittedName>
        <fullName evidence="1">Uncharacterized protein</fullName>
    </submittedName>
</protein>
<organism evidence="1">
    <name type="scientific">Arundo donax</name>
    <name type="common">Giant reed</name>
    <name type="synonym">Donax arundinaceus</name>
    <dbReference type="NCBI Taxonomy" id="35708"/>
    <lineage>
        <taxon>Eukaryota</taxon>
        <taxon>Viridiplantae</taxon>
        <taxon>Streptophyta</taxon>
        <taxon>Embryophyta</taxon>
        <taxon>Tracheophyta</taxon>
        <taxon>Spermatophyta</taxon>
        <taxon>Magnoliopsida</taxon>
        <taxon>Liliopsida</taxon>
        <taxon>Poales</taxon>
        <taxon>Poaceae</taxon>
        <taxon>PACMAD clade</taxon>
        <taxon>Arundinoideae</taxon>
        <taxon>Arundineae</taxon>
        <taxon>Arundo</taxon>
    </lineage>
</organism>
<name>A0A0A9ELQ5_ARUDO</name>
<dbReference type="EMBL" id="GBRH01196864">
    <property type="protein sequence ID" value="JAE01032.1"/>
    <property type="molecule type" value="Transcribed_RNA"/>
</dbReference>
<accession>A0A0A9ELQ5</accession>
<evidence type="ECO:0000313" key="1">
    <source>
        <dbReference type="EMBL" id="JAE01032.1"/>
    </source>
</evidence>
<proteinExistence type="predicted"/>
<sequence length="15" mass="1762">MPCITQQLLFPSQQQ</sequence>
<reference evidence="1" key="1">
    <citation type="submission" date="2014-09" db="EMBL/GenBank/DDBJ databases">
        <authorList>
            <person name="Magalhaes I.L.F."/>
            <person name="Oliveira U."/>
            <person name="Santos F.R."/>
            <person name="Vidigal T.H.D.A."/>
            <person name="Brescovit A.D."/>
            <person name="Santos A.J."/>
        </authorList>
    </citation>
    <scope>NUCLEOTIDE SEQUENCE</scope>
    <source>
        <tissue evidence="1">Shoot tissue taken approximately 20 cm above the soil surface</tissue>
    </source>
</reference>
<reference evidence="1" key="2">
    <citation type="journal article" date="2015" name="Data Brief">
        <title>Shoot transcriptome of the giant reed, Arundo donax.</title>
        <authorList>
            <person name="Barrero R.A."/>
            <person name="Guerrero F.D."/>
            <person name="Moolhuijzen P."/>
            <person name="Goolsby J.A."/>
            <person name="Tidwell J."/>
            <person name="Bellgard S.E."/>
            <person name="Bellgard M.I."/>
        </authorList>
    </citation>
    <scope>NUCLEOTIDE SEQUENCE</scope>
    <source>
        <tissue evidence="1">Shoot tissue taken approximately 20 cm above the soil surface</tissue>
    </source>
</reference>